<gene>
    <name evidence="4" type="ORF">ACJRO7_012719</name>
</gene>
<dbReference type="InterPro" id="IPR025520">
    <property type="entry name" value="DUF4408"/>
</dbReference>
<feature type="region of interest" description="Disordered" evidence="1">
    <location>
        <begin position="113"/>
        <end position="228"/>
    </location>
</feature>
<evidence type="ECO:0000256" key="1">
    <source>
        <dbReference type="SAM" id="MobiDB-lite"/>
    </source>
</evidence>
<feature type="transmembrane region" description="Helical" evidence="2">
    <location>
        <begin position="24"/>
        <end position="47"/>
    </location>
</feature>
<keyword evidence="2" id="KW-0812">Transmembrane</keyword>
<dbReference type="Pfam" id="PF14364">
    <property type="entry name" value="DUF4408"/>
    <property type="match status" value="1"/>
</dbReference>
<feature type="compositionally biased region" description="Basic and acidic residues" evidence="1">
    <location>
        <begin position="124"/>
        <end position="158"/>
    </location>
</feature>
<accession>A0ABD3LJG0</accession>
<proteinExistence type="predicted"/>
<evidence type="ECO:0000256" key="2">
    <source>
        <dbReference type="SAM" id="Phobius"/>
    </source>
</evidence>
<feature type="compositionally biased region" description="Acidic residues" evidence="1">
    <location>
        <begin position="201"/>
        <end position="224"/>
    </location>
</feature>
<protein>
    <recommendedName>
        <fullName evidence="3">DUF4408 domain-containing protein</fullName>
    </recommendedName>
</protein>
<organism evidence="4 5">
    <name type="scientific">Eucalyptus globulus</name>
    <name type="common">Tasmanian blue gum</name>
    <dbReference type="NCBI Taxonomy" id="34317"/>
    <lineage>
        <taxon>Eukaryota</taxon>
        <taxon>Viridiplantae</taxon>
        <taxon>Streptophyta</taxon>
        <taxon>Embryophyta</taxon>
        <taxon>Tracheophyta</taxon>
        <taxon>Spermatophyta</taxon>
        <taxon>Magnoliopsida</taxon>
        <taxon>eudicotyledons</taxon>
        <taxon>Gunneridae</taxon>
        <taxon>Pentapetalae</taxon>
        <taxon>rosids</taxon>
        <taxon>malvids</taxon>
        <taxon>Myrtales</taxon>
        <taxon>Myrtaceae</taxon>
        <taxon>Myrtoideae</taxon>
        <taxon>Eucalypteae</taxon>
        <taxon>Eucalyptus</taxon>
    </lineage>
</organism>
<sequence length="250" mass="28847">MDPIEALKLQTAMKNHKAKNHHHLLYAFIPYLLTALTCSLFCSYLFWLPSIEHFLFITLPNVRTSLLSPKCLFLVVNAIVAFLLGESKLGGLCSSAMSRDEIYEEYVERSRTRKMLSAGPGSKSSRELEEERMTVDEVRKEEESEKESGDGNDDKPEAEQEEQEDDDGDEGDDDDEEKDERDGQEEDGTPAEELKKRVEEFIDDDDDDDEEKYERDGQEEDGIPAEELKKRVEEFIARVNRQRWLEARSL</sequence>
<dbReference type="PANTHER" id="PTHR35762:SF5">
    <property type="entry name" value="DUF4408 DOMAIN-CONTAINING PROTEIN"/>
    <property type="match status" value="1"/>
</dbReference>
<feature type="domain" description="DUF4408" evidence="3">
    <location>
        <begin position="64"/>
        <end position="89"/>
    </location>
</feature>
<dbReference type="PANTHER" id="PTHR35762">
    <property type="entry name" value="TRANSMEMBRANE PROTEIN"/>
    <property type="match status" value="1"/>
</dbReference>
<evidence type="ECO:0000313" key="4">
    <source>
        <dbReference type="EMBL" id="KAL3751940.1"/>
    </source>
</evidence>
<reference evidence="4 5" key="1">
    <citation type="submission" date="2024-11" db="EMBL/GenBank/DDBJ databases">
        <title>Chromosome-level genome assembly of Eucalyptus globulus Labill. provides insights into its genome evolution.</title>
        <authorList>
            <person name="Li X."/>
        </authorList>
    </citation>
    <scope>NUCLEOTIDE SEQUENCE [LARGE SCALE GENOMIC DNA]</scope>
    <source>
        <strain evidence="4">CL2024</strain>
        <tissue evidence="4">Fresh tender leaves</tissue>
    </source>
</reference>
<feature type="compositionally biased region" description="Acidic residues" evidence="1">
    <location>
        <begin position="159"/>
        <end position="190"/>
    </location>
</feature>
<dbReference type="Proteomes" id="UP001634007">
    <property type="component" value="Unassembled WGS sequence"/>
</dbReference>
<evidence type="ECO:0000313" key="5">
    <source>
        <dbReference type="Proteomes" id="UP001634007"/>
    </source>
</evidence>
<keyword evidence="2" id="KW-0472">Membrane</keyword>
<keyword evidence="2" id="KW-1133">Transmembrane helix</keyword>
<keyword evidence="5" id="KW-1185">Reference proteome</keyword>
<dbReference type="AlphaFoldDB" id="A0ABD3LJG0"/>
<evidence type="ECO:0000259" key="3">
    <source>
        <dbReference type="Pfam" id="PF14364"/>
    </source>
</evidence>
<dbReference type="EMBL" id="JBJKBG010000002">
    <property type="protein sequence ID" value="KAL3751940.1"/>
    <property type="molecule type" value="Genomic_DNA"/>
</dbReference>
<comment type="caution">
    <text evidence="4">The sequence shown here is derived from an EMBL/GenBank/DDBJ whole genome shotgun (WGS) entry which is preliminary data.</text>
</comment>
<name>A0ABD3LJG0_EUCGL</name>